<name>A0A5K3G2F4_MESCO</name>
<dbReference type="AlphaFoldDB" id="A0A5K3G2F4"/>
<sequence length="114" mass="13145">MRQQSKLTCLFNNPSVHPSTHRITRAQLIRLPCNYFQIATCIAHPLPTTIPACHPSIPATHPHTPSYSTFKPHHRRTQRRRRGRGRSRSQKRTIKQGYSALRCHSLTTDNNTQL</sequence>
<dbReference type="WBParaSite" id="MCU_014938-RA">
    <property type="protein sequence ID" value="MCU_014938-RA"/>
    <property type="gene ID" value="MCU_014938"/>
</dbReference>
<feature type="compositionally biased region" description="Basic residues" evidence="1">
    <location>
        <begin position="71"/>
        <end position="94"/>
    </location>
</feature>
<proteinExistence type="predicted"/>
<reference evidence="2" key="1">
    <citation type="submission" date="2019-11" db="UniProtKB">
        <authorList>
            <consortium name="WormBaseParasite"/>
        </authorList>
    </citation>
    <scope>IDENTIFICATION</scope>
</reference>
<protein>
    <submittedName>
        <fullName evidence="2">Ovule protein</fullName>
    </submittedName>
</protein>
<organism evidence="2">
    <name type="scientific">Mesocestoides corti</name>
    <name type="common">Flatworm</name>
    <dbReference type="NCBI Taxonomy" id="53468"/>
    <lineage>
        <taxon>Eukaryota</taxon>
        <taxon>Metazoa</taxon>
        <taxon>Spiralia</taxon>
        <taxon>Lophotrochozoa</taxon>
        <taxon>Platyhelminthes</taxon>
        <taxon>Cestoda</taxon>
        <taxon>Eucestoda</taxon>
        <taxon>Cyclophyllidea</taxon>
        <taxon>Mesocestoididae</taxon>
        <taxon>Mesocestoides</taxon>
    </lineage>
</organism>
<accession>A0A5K3G2F4</accession>
<feature type="compositionally biased region" description="Polar residues" evidence="1">
    <location>
        <begin position="105"/>
        <end position="114"/>
    </location>
</feature>
<evidence type="ECO:0000256" key="1">
    <source>
        <dbReference type="SAM" id="MobiDB-lite"/>
    </source>
</evidence>
<feature type="region of interest" description="Disordered" evidence="1">
    <location>
        <begin position="57"/>
        <end position="114"/>
    </location>
</feature>
<evidence type="ECO:0000313" key="2">
    <source>
        <dbReference type="WBParaSite" id="MCU_014938-RA"/>
    </source>
</evidence>